<dbReference type="Pfam" id="PF00536">
    <property type="entry name" value="SAM_1"/>
    <property type="match status" value="1"/>
</dbReference>
<dbReference type="GO" id="GO:0008270">
    <property type="term" value="F:zinc ion binding"/>
    <property type="evidence" value="ECO:0007669"/>
    <property type="project" value="UniProtKB-KW"/>
</dbReference>
<evidence type="ECO:0000313" key="7">
    <source>
        <dbReference type="Proteomes" id="UP000039865"/>
    </source>
</evidence>
<evidence type="ECO:0000259" key="3">
    <source>
        <dbReference type="PROSITE" id="PS50006"/>
    </source>
</evidence>
<dbReference type="Gene3D" id="2.60.200.20">
    <property type="match status" value="2"/>
</dbReference>
<dbReference type="InterPro" id="IPR001841">
    <property type="entry name" value="Znf_RING"/>
</dbReference>
<keyword evidence="1" id="KW-0479">Metal-binding</keyword>
<dbReference type="InterPro" id="IPR001660">
    <property type="entry name" value="SAM"/>
</dbReference>
<dbReference type="PROSITE" id="PS50006">
    <property type="entry name" value="FHA_DOMAIN"/>
    <property type="match status" value="2"/>
</dbReference>
<keyword evidence="1" id="KW-0863">Zinc-finger</keyword>
<dbReference type="InterPro" id="IPR013083">
    <property type="entry name" value="Znf_RING/FYVE/PHD"/>
</dbReference>
<evidence type="ECO:0000256" key="2">
    <source>
        <dbReference type="SAM" id="MobiDB-lite"/>
    </source>
</evidence>
<keyword evidence="7" id="KW-1185">Reference proteome</keyword>
<dbReference type="Pfam" id="PF00498">
    <property type="entry name" value="FHA"/>
    <property type="match status" value="2"/>
</dbReference>
<name>A0A078AFZ8_STYLE</name>
<dbReference type="SMART" id="SM00454">
    <property type="entry name" value="SAM"/>
    <property type="match status" value="1"/>
</dbReference>
<protein>
    <submittedName>
        <fullName evidence="6">Fha domain protein</fullName>
    </submittedName>
</protein>
<dbReference type="PROSITE" id="PS50089">
    <property type="entry name" value="ZF_RING_2"/>
    <property type="match status" value="1"/>
</dbReference>
<organism evidence="6 7">
    <name type="scientific">Stylonychia lemnae</name>
    <name type="common">Ciliate</name>
    <dbReference type="NCBI Taxonomy" id="5949"/>
    <lineage>
        <taxon>Eukaryota</taxon>
        <taxon>Sar</taxon>
        <taxon>Alveolata</taxon>
        <taxon>Ciliophora</taxon>
        <taxon>Intramacronucleata</taxon>
        <taxon>Spirotrichea</taxon>
        <taxon>Stichotrichia</taxon>
        <taxon>Sporadotrichida</taxon>
        <taxon>Oxytrichidae</taxon>
        <taxon>Stylonychinae</taxon>
        <taxon>Stylonychia</taxon>
    </lineage>
</organism>
<dbReference type="Gene3D" id="3.30.40.10">
    <property type="entry name" value="Zinc/RING finger domain, C3HC4 (zinc finger)"/>
    <property type="match status" value="1"/>
</dbReference>
<feature type="domain" description="RING-type" evidence="4">
    <location>
        <begin position="579"/>
        <end position="614"/>
    </location>
</feature>
<sequence length="626" mass="71587">MSGNPISPDELAHHQTASSLDYKDWDTNDVQTWLEEHLKMPQYKEVFSRLCIDGSLMDHINDADLQNDFGIQVRLHRVKIIEGIKKLQYPIQMQQQQIQNPSQQIYMNNQQQQQYMLPHQQQRPSNLNQFNPNQAQNMFGNNNNNASNFQVPQQNPFQMQIPSQLNQQMNVHMNQFSNIQSNNQMMGVQQQQNVNMSGPINQNSQIPLSNIPSQLPNHQSSRVDTPPHNNQRVDNQMQYNYQNQRQMIGGAQQNSPSHEILVLKAVEGQLLNNVYIVGENGASLGRHSASNDIVISESFVSRRHCEIKYSPDDSNTNNLDPNVSKFYIRDIGSTTGSFIMVRQEVLLKQNMMFQMGLSEYKVVLTSKKCMIELHVFEGPARNKIIPVDELGLGIGRDQNNSFCVQDDSQMSNFHAKIIYYKASDGKQEGFYLQDVGSTNRTWLRLSSEGEQSNLHPLKINDILKIGSTVFVVQTNDMQNFKNMPVINKRLAVNNLYQNLQSEEEKNNNQMIVDRGNGIAQCKKSLYIYIYLVVDILNQQNESNQIQQIPQSLFGGNQAADRQMNGNNNNQNAAYSQDICKICYEQEGDAAFIPCGHNFACVKCASRCECCPVCRMQFDDIIKIYKH</sequence>
<feature type="domain" description="FHA" evidence="3">
    <location>
        <begin position="282"/>
        <end position="339"/>
    </location>
</feature>
<dbReference type="Proteomes" id="UP000039865">
    <property type="component" value="Unassembled WGS sequence"/>
</dbReference>
<gene>
    <name evidence="6" type="primary">Contig14638.g15603</name>
    <name evidence="6" type="ORF">STYLEM_8800</name>
</gene>
<dbReference type="Gene3D" id="1.10.150.50">
    <property type="entry name" value="Transcription Factor, Ets-1"/>
    <property type="match status" value="1"/>
</dbReference>
<dbReference type="AlphaFoldDB" id="A0A078AFZ8"/>
<dbReference type="Pfam" id="PF13920">
    <property type="entry name" value="zf-C3HC4_3"/>
    <property type="match status" value="1"/>
</dbReference>
<reference evidence="6 7" key="1">
    <citation type="submission" date="2014-06" db="EMBL/GenBank/DDBJ databases">
        <authorList>
            <person name="Swart Estienne"/>
        </authorList>
    </citation>
    <scope>NUCLEOTIDE SEQUENCE [LARGE SCALE GENOMIC DNA]</scope>
    <source>
        <strain evidence="6 7">130c</strain>
    </source>
</reference>
<feature type="compositionally biased region" description="Polar residues" evidence="2">
    <location>
        <begin position="199"/>
        <end position="229"/>
    </location>
</feature>
<evidence type="ECO:0000313" key="6">
    <source>
        <dbReference type="EMBL" id="CDW79808.1"/>
    </source>
</evidence>
<proteinExistence type="predicted"/>
<feature type="domain" description="FHA" evidence="3">
    <location>
        <begin position="392"/>
        <end position="443"/>
    </location>
</feature>
<dbReference type="SMART" id="SM00240">
    <property type="entry name" value="FHA"/>
    <property type="match status" value="2"/>
</dbReference>
<dbReference type="InterPro" id="IPR050923">
    <property type="entry name" value="Cell_Proc_Reg/RNA_Proc"/>
</dbReference>
<dbReference type="InterPro" id="IPR008984">
    <property type="entry name" value="SMAD_FHA_dom_sf"/>
</dbReference>
<evidence type="ECO:0000259" key="4">
    <source>
        <dbReference type="PROSITE" id="PS50089"/>
    </source>
</evidence>
<accession>A0A078AFZ8</accession>
<dbReference type="InterPro" id="IPR013761">
    <property type="entry name" value="SAM/pointed_sf"/>
</dbReference>
<evidence type="ECO:0000259" key="5">
    <source>
        <dbReference type="PROSITE" id="PS50105"/>
    </source>
</evidence>
<dbReference type="SUPFAM" id="SSF57850">
    <property type="entry name" value="RING/U-box"/>
    <property type="match status" value="1"/>
</dbReference>
<keyword evidence="1" id="KW-0862">Zinc</keyword>
<dbReference type="InterPro" id="IPR000253">
    <property type="entry name" value="FHA_dom"/>
</dbReference>
<dbReference type="PANTHER" id="PTHR23308">
    <property type="entry name" value="NUCLEAR INHIBITOR OF PROTEIN PHOSPHATASE-1"/>
    <property type="match status" value="1"/>
</dbReference>
<dbReference type="OMA" id="NNEMFSQ"/>
<dbReference type="CDD" id="cd09487">
    <property type="entry name" value="SAM_superfamily"/>
    <property type="match status" value="1"/>
</dbReference>
<dbReference type="PROSITE" id="PS50105">
    <property type="entry name" value="SAM_DOMAIN"/>
    <property type="match status" value="1"/>
</dbReference>
<dbReference type="InParanoid" id="A0A078AFZ8"/>
<feature type="region of interest" description="Disordered" evidence="2">
    <location>
        <begin position="197"/>
        <end position="229"/>
    </location>
</feature>
<dbReference type="OrthoDB" id="5855668at2759"/>
<dbReference type="EMBL" id="CCKQ01008356">
    <property type="protein sequence ID" value="CDW79808.1"/>
    <property type="molecule type" value="Genomic_DNA"/>
</dbReference>
<dbReference type="CDD" id="cd00060">
    <property type="entry name" value="FHA"/>
    <property type="match status" value="2"/>
</dbReference>
<feature type="domain" description="SAM" evidence="5">
    <location>
        <begin position="25"/>
        <end position="90"/>
    </location>
</feature>
<dbReference type="SUPFAM" id="SSF47769">
    <property type="entry name" value="SAM/Pointed domain"/>
    <property type="match status" value="1"/>
</dbReference>
<dbReference type="SUPFAM" id="SSF49879">
    <property type="entry name" value="SMAD/FHA domain"/>
    <property type="match status" value="2"/>
</dbReference>
<evidence type="ECO:0000256" key="1">
    <source>
        <dbReference type="PROSITE-ProRule" id="PRU00175"/>
    </source>
</evidence>